<dbReference type="InterPro" id="IPR002110">
    <property type="entry name" value="Ankyrin_rpt"/>
</dbReference>
<evidence type="ECO:0000256" key="1">
    <source>
        <dbReference type="PROSITE-ProRule" id="PRU00023"/>
    </source>
</evidence>
<sequence length="420" mass="46098">MTIEDFILVRRPLHHAIAHQEWNQLRRYLTEEVAMPSQDPMHDAVQKSDGCGLSPLMLAVKNEAEPAILRALAAHGADPGQEDNNGWTVLDWSNHICHQADVTSSTWHRKHGHRVVKSFLLQLLPPVLEFSIVDLRRETLSVLSPKARSKVLLVAAFSLASVPPVPSQDASLPCVLPQVDKMIEAMPAAIPVAFHLNGQCVKDLLSENKEAKRMIAGLCGERYQARHVQLNINSTHVERALLQSTKSAKLIAQLVLSHPKTLFLLPVLQAKDANGDGVGDSWAFVRQVLEASKRDSAGGKPAQNLVTLFDDHTATKESFEILKKLHNGEANGEQQRGQPKPKVGCTAGTSVEKLSRFAELAEEHGCAFIVSDSKTCSDQKETSLLSDIVSAVHEWESHRHLASTTEDFAARSRAGTLVTL</sequence>
<dbReference type="AlphaFoldDB" id="A0A812UTN1"/>
<proteinExistence type="predicted"/>
<organism evidence="2 3">
    <name type="scientific">Symbiodinium natans</name>
    <dbReference type="NCBI Taxonomy" id="878477"/>
    <lineage>
        <taxon>Eukaryota</taxon>
        <taxon>Sar</taxon>
        <taxon>Alveolata</taxon>
        <taxon>Dinophyceae</taxon>
        <taxon>Suessiales</taxon>
        <taxon>Symbiodiniaceae</taxon>
        <taxon>Symbiodinium</taxon>
    </lineage>
</organism>
<dbReference type="EMBL" id="CAJNDS010002781">
    <property type="protein sequence ID" value="CAE7595207.1"/>
    <property type="molecule type" value="Genomic_DNA"/>
</dbReference>
<evidence type="ECO:0000313" key="3">
    <source>
        <dbReference type="Proteomes" id="UP000604046"/>
    </source>
</evidence>
<dbReference type="Proteomes" id="UP000604046">
    <property type="component" value="Unassembled WGS sequence"/>
</dbReference>
<name>A0A812UTN1_9DINO</name>
<protein>
    <submittedName>
        <fullName evidence="2">Nas-28 protein</fullName>
    </submittedName>
</protein>
<comment type="caution">
    <text evidence="2">The sequence shown here is derived from an EMBL/GenBank/DDBJ whole genome shotgun (WGS) entry which is preliminary data.</text>
</comment>
<dbReference type="InterPro" id="IPR036770">
    <property type="entry name" value="Ankyrin_rpt-contain_sf"/>
</dbReference>
<evidence type="ECO:0000313" key="2">
    <source>
        <dbReference type="EMBL" id="CAE7595207.1"/>
    </source>
</evidence>
<keyword evidence="1" id="KW-0040">ANK repeat</keyword>
<gene>
    <name evidence="2" type="primary">nas-28</name>
    <name evidence="2" type="ORF">SNAT2548_LOCUS33872</name>
</gene>
<dbReference type="PROSITE" id="PS50088">
    <property type="entry name" value="ANK_REPEAT"/>
    <property type="match status" value="1"/>
</dbReference>
<dbReference type="SUPFAM" id="SSF48403">
    <property type="entry name" value="Ankyrin repeat"/>
    <property type="match status" value="1"/>
</dbReference>
<keyword evidence="3" id="KW-1185">Reference proteome</keyword>
<accession>A0A812UTN1</accession>
<reference evidence="2" key="1">
    <citation type="submission" date="2021-02" db="EMBL/GenBank/DDBJ databases">
        <authorList>
            <person name="Dougan E. K."/>
            <person name="Rhodes N."/>
            <person name="Thang M."/>
            <person name="Chan C."/>
        </authorList>
    </citation>
    <scope>NUCLEOTIDE SEQUENCE</scope>
</reference>
<dbReference type="Gene3D" id="1.25.40.20">
    <property type="entry name" value="Ankyrin repeat-containing domain"/>
    <property type="match status" value="1"/>
</dbReference>
<feature type="repeat" description="ANK" evidence="1">
    <location>
        <begin position="51"/>
        <end position="84"/>
    </location>
</feature>